<dbReference type="Proteomes" id="UP000007054">
    <property type="component" value="Chromosome"/>
</dbReference>
<reference evidence="1" key="2">
    <citation type="submission" date="2010-03" db="EMBL/GenBank/DDBJ databases">
        <authorList>
            <person name="Pajon A."/>
        </authorList>
    </citation>
    <scope>NUCLEOTIDE SEQUENCE</scope>
    <source>
        <strain evidence="1">Type strain: 18P13</strain>
    </source>
</reference>
<organism evidence="1 2">
    <name type="scientific">Ruminococcus champanellensis (strain DSM 18848 / JCM 17042 / KCTC 15320 / 18P13)</name>
    <dbReference type="NCBI Taxonomy" id="213810"/>
    <lineage>
        <taxon>Bacteria</taxon>
        <taxon>Bacillati</taxon>
        <taxon>Bacillota</taxon>
        <taxon>Clostridia</taxon>
        <taxon>Eubacteriales</taxon>
        <taxon>Oscillospiraceae</taxon>
        <taxon>Ruminococcus</taxon>
    </lineage>
</organism>
<dbReference type="HOGENOM" id="CLU_3375725_0_0_9"/>
<evidence type="ECO:0000313" key="1">
    <source>
        <dbReference type="EMBL" id="CBL17765.1"/>
    </source>
</evidence>
<dbReference type="EMBL" id="FP929052">
    <property type="protein sequence ID" value="CBL17765.1"/>
    <property type="molecule type" value="Genomic_DNA"/>
</dbReference>
<reference evidence="1" key="1">
    <citation type="submission" date="2010-03" db="EMBL/GenBank/DDBJ databases">
        <title>The genome sequence of Ruminococcus sp. 18P13.</title>
        <authorList>
            <consortium name="metaHIT consortium -- http://www.metahit.eu/"/>
            <person name="Pajon A."/>
            <person name="Turner K."/>
            <person name="Parkhill J."/>
            <person name="Bernalier A."/>
        </authorList>
    </citation>
    <scope>NUCLEOTIDE SEQUENCE [LARGE SCALE GENOMIC DNA]</scope>
    <source>
        <strain evidence="1">Type strain: 18P13</strain>
    </source>
</reference>
<name>D4LDS0_RUMC1</name>
<protein>
    <submittedName>
        <fullName evidence="1">Uncharacterized protein</fullName>
    </submittedName>
</protein>
<proteinExistence type="predicted"/>
<sequence>MNSATQDMKLRQSLLKYLQKYGVTKTALRQYIYR</sequence>
<dbReference type="AlphaFoldDB" id="D4LDS0"/>
<gene>
    <name evidence="1" type="ordered locus">RUM_16880</name>
</gene>
<keyword evidence="2" id="KW-1185">Reference proteome</keyword>
<evidence type="ECO:0000313" key="2">
    <source>
        <dbReference type="Proteomes" id="UP000007054"/>
    </source>
</evidence>
<accession>D4LDS0</accession>
<dbReference type="KEGG" id="rch:RUM_16880"/>